<dbReference type="Pfam" id="PF00076">
    <property type="entry name" value="RRM_1"/>
    <property type="match status" value="1"/>
</dbReference>
<reference evidence="7" key="1">
    <citation type="journal article" date="2020" name="Nat. Commun.">
        <title>Large-scale genome sequencing of mycorrhizal fungi provides insights into the early evolution of symbiotic traits.</title>
        <authorList>
            <person name="Miyauchi S."/>
            <person name="Kiss E."/>
            <person name="Kuo A."/>
            <person name="Drula E."/>
            <person name="Kohler A."/>
            <person name="Sanchez-Garcia M."/>
            <person name="Morin E."/>
            <person name="Andreopoulos B."/>
            <person name="Barry K.W."/>
            <person name="Bonito G."/>
            <person name="Buee M."/>
            <person name="Carver A."/>
            <person name="Chen C."/>
            <person name="Cichocki N."/>
            <person name="Clum A."/>
            <person name="Culley D."/>
            <person name="Crous P.W."/>
            <person name="Fauchery L."/>
            <person name="Girlanda M."/>
            <person name="Hayes R.D."/>
            <person name="Keri Z."/>
            <person name="LaButti K."/>
            <person name="Lipzen A."/>
            <person name="Lombard V."/>
            <person name="Magnuson J."/>
            <person name="Maillard F."/>
            <person name="Murat C."/>
            <person name="Nolan M."/>
            <person name="Ohm R.A."/>
            <person name="Pangilinan J."/>
            <person name="Pereira M.F."/>
            <person name="Perotto S."/>
            <person name="Peter M."/>
            <person name="Pfister S."/>
            <person name="Riley R."/>
            <person name="Sitrit Y."/>
            <person name="Stielow J.B."/>
            <person name="Szollosi G."/>
            <person name="Zifcakova L."/>
            <person name="Stursova M."/>
            <person name="Spatafora J.W."/>
            <person name="Tedersoo L."/>
            <person name="Vaario L.M."/>
            <person name="Yamada A."/>
            <person name="Yan M."/>
            <person name="Wang P."/>
            <person name="Xu J."/>
            <person name="Bruns T."/>
            <person name="Baldrian P."/>
            <person name="Vilgalys R."/>
            <person name="Dunand C."/>
            <person name="Henrissat B."/>
            <person name="Grigoriev I.V."/>
            <person name="Hibbett D."/>
            <person name="Nagy L.G."/>
            <person name="Martin F.M."/>
        </authorList>
    </citation>
    <scope>NUCLEOTIDE SEQUENCE</scope>
    <source>
        <strain evidence="7">UP504</strain>
    </source>
</reference>
<dbReference type="Gene3D" id="3.30.70.330">
    <property type="match status" value="1"/>
</dbReference>
<evidence type="ECO:0000256" key="2">
    <source>
        <dbReference type="ARBA" id="ARBA00022884"/>
    </source>
</evidence>
<dbReference type="InterPro" id="IPR035979">
    <property type="entry name" value="RBD_domain_sf"/>
</dbReference>
<dbReference type="Proteomes" id="UP000886523">
    <property type="component" value="Unassembled WGS sequence"/>
</dbReference>
<dbReference type="InterPro" id="IPR000504">
    <property type="entry name" value="RRM_dom"/>
</dbReference>
<comment type="subcellular location">
    <subcellularLocation>
        <location evidence="1">Nucleus</location>
        <location evidence="1">Nucleolus</location>
    </subcellularLocation>
</comment>
<dbReference type="PANTHER" id="PTHR46754">
    <property type="entry name" value="MKI67 FHA DOMAIN-INTERACTING NUCLEOLAR PHOSPHOPROTEIN"/>
    <property type="match status" value="1"/>
</dbReference>
<dbReference type="AlphaFoldDB" id="A0A9P6B3S5"/>
<dbReference type="CDD" id="cd12307">
    <property type="entry name" value="RRM_NIFK_like"/>
    <property type="match status" value="1"/>
</dbReference>
<keyword evidence="3" id="KW-0539">Nucleus</keyword>
<proteinExistence type="predicted"/>
<name>A0A9P6B3S5_9AGAM</name>
<evidence type="ECO:0000256" key="4">
    <source>
        <dbReference type="PROSITE-ProRule" id="PRU00176"/>
    </source>
</evidence>
<dbReference type="SMART" id="SM00360">
    <property type="entry name" value="RRM"/>
    <property type="match status" value="1"/>
</dbReference>
<evidence type="ECO:0000256" key="1">
    <source>
        <dbReference type="ARBA" id="ARBA00004604"/>
    </source>
</evidence>
<feature type="region of interest" description="Disordered" evidence="5">
    <location>
        <begin position="1"/>
        <end position="116"/>
    </location>
</feature>
<dbReference type="PROSITE" id="PS50102">
    <property type="entry name" value="RRM"/>
    <property type="match status" value="1"/>
</dbReference>
<feature type="domain" description="RRM" evidence="6">
    <location>
        <begin position="140"/>
        <end position="218"/>
    </location>
</feature>
<dbReference type="OrthoDB" id="21467at2759"/>
<dbReference type="GO" id="GO:0005730">
    <property type="term" value="C:nucleolus"/>
    <property type="evidence" value="ECO:0007669"/>
    <property type="project" value="UniProtKB-SubCell"/>
</dbReference>
<evidence type="ECO:0000313" key="8">
    <source>
        <dbReference type="Proteomes" id="UP000886523"/>
    </source>
</evidence>
<organism evidence="7 8">
    <name type="scientific">Hydnum rufescens UP504</name>
    <dbReference type="NCBI Taxonomy" id="1448309"/>
    <lineage>
        <taxon>Eukaryota</taxon>
        <taxon>Fungi</taxon>
        <taxon>Dikarya</taxon>
        <taxon>Basidiomycota</taxon>
        <taxon>Agaricomycotina</taxon>
        <taxon>Agaricomycetes</taxon>
        <taxon>Cantharellales</taxon>
        <taxon>Hydnaceae</taxon>
        <taxon>Hydnum</taxon>
    </lineage>
</organism>
<evidence type="ECO:0000256" key="3">
    <source>
        <dbReference type="ARBA" id="ARBA00023242"/>
    </source>
</evidence>
<dbReference type="SUPFAM" id="SSF54928">
    <property type="entry name" value="RNA-binding domain, RBD"/>
    <property type="match status" value="1"/>
</dbReference>
<evidence type="ECO:0000313" key="7">
    <source>
        <dbReference type="EMBL" id="KAF9516944.1"/>
    </source>
</evidence>
<gene>
    <name evidence="7" type="ORF">BS47DRAFT_1375821</name>
</gene>
<feature type="compositionally biased region" description="Acidic residues" evidence="5">
    <location>
        <begin position="95"/>
        <end position="104"/>
    </location>
</feature>
<dbReference type="EMBL" id="MU128935">
    <property type="protein sequence ID" value="KAF9516944.1"/>
    <property type="molecule type" value="Genomic_DNA"/>
</dbReference>
<evidence type="ECO:0000256" key="5">
    <source>
        <dbReference type="SAM" id="MobiDB-lite"/>
    </source>
</evidence>
<comment type="caution">
    <text evidence="7">The sequence shown here is derived from an EMBL/GenBank/DDBJ whole genome shotgun (WGS) entry which is preliminary data.</text>
</comment>
<dbReference type="GO" id="GO:0003723">
    <property type="term" value="F:RNA binding"/>
    <property type="evidence" value="ECO:0007669"/>
    <property type="project" value="UniProtKB-UniRule"/>
</dbReference>
<feature type="compositionally biased region" description="Polar residues" evidence="5">
    <location>
        <begin position="60"/>
        <end position="72"/>
    </location>
</feature>
<dbReference type="InterPro" id="IPR012677">
    <property type="entry name" value="Nucleotide-bd_a/b_plait_sf"/>
</dbReference>
<sequence>MPKSKASLGVAPDVAEASPALAPSKPRGSALKKSILMNVKEKDSKTKKRPAAQVELNDEAPTSSKRPKSTVQTEEEDGDQAEEIHLHGFSSGSDSSDEDEDDGVDSAPVDLGKLPTIAKDDATVKRKLEKAKRQPTTDRGVLYLARIPHGFYEDEMRGYFSQFGTVTRLRLSRNKKTGRSKHYGFIEFDSSSVAQIVSETMDNYLLLGHILVCKVIPKDELHPELWVGANRKWRKVPTDRLARVVHNRVRTEEEQGRREARLLKRQEEKQKRILDAGIDYDISAAGYSLSYMYHATSFVTTLYFVGWVERRCYLFASV</sequence>
<keyword evidence="8" id="KW-1185">Reference proteome</keyword>
<protein>
    <recommendedName>
        <fullName evidence="6">RRM domain-containing protein</fullName>
    </recommendedName>
</protein>
<accession>A0A9P6B3S5</accession>
<evidence type="ECO:0000259" key="6">
    <source>
        <dbReference type="PROSITE" id="PS50102"/>
    </source>
</evidence>
<keyword evidence="2 4" id="KW-0694">RNA-binding</keyword>